<organism evidence="1 2">
    <name type="scientific">Pneumocystis oryctolagi</name>
    <dbReference type="NCBI Taxonomy" id="42067"/>
    <lineage>
        <taxon>Eukaryota</taxon>
        <taxon>Fungi</taxon>
        <taxon>Dikarya</taxon>
        <taxon>Ascomycota</taxon>
        <taxon>Taphrinomycotina</taxon>
        <taxon>Pneumocystomycetes</taxon>
        <taxon>Pneumocystaceae</taxon>
        <taxon>Pneumocystis</taxon>
    </lineage>
</organism>
<sequence length="1609" mass="187223">MIKLDENTQDILIEWTIHKLALYESSSQKMVLKQNKNLKENHEILENIRKVLVYSKPEELVVYLKDRKKSVLLYYFFYIFINITCPSLSYHVQISLFQTLNTWLSRCIQSVELFPVIKTELLDIFTDSVWKKMYDFIWERWEISSTMQNILREFFTKMLSLQKSTLSCNDLEKSLSKILYKALNENISIKASAFIIDILVKFLGIDSILEIEPDFFIIRVLFLKNVALAPALSRMLVNFLAILRHDLNRHFQENSNEIWVEYWLPHVIECFCKKDYVLEQNITKWLLPGIFGQSIDCYKIVIDKLKDKKYLTSDQYLCFLIAILKVGNDSNVFQGFDDENLKAFGLFQNTISDLLNSLSMLHRLSVLSLIVENSKLSTPISPNNLDLIMVNLPKLIIDSDASSRNSILDIVNKILLRLSISSHNLSKNLRKIDKTKTFSEMELTDTLLHIERFILWLYSFVKSEMSPGLSYTRVVTALNIIKSLIDSGIDSSIPLSFEKKTKTSFHFSLKIFDTTMVRILTDQFMNAYEEPQKLAMELLCISPFPIDGLAEQEELTIFFDRSLELAKSNRAVNAEGGARALLFIFEKIIVKHRGIIKTEKLTSNINILDSPIKMIQALVEEFDNSIHMGSKNLFLGANSFPLHGILLTLQYIFNNIYLNVELYVETEEYCSTVYKKLICFCENIWKNVSSVLSSDLCGTFLSEDTLSIDISKDDENNKNFKINDSESSTYVSQIILTYSWRAIKEASSLLAIILSRPLDKTNQFPETIYEQYIYGGKLFKEWLENIRHPGAISAIYPNFITICSFLFALSDKKLKSLPETWLQEIMSSLKKQFSLITRRSGGLPYYITGILASEIDNAHPLLLKTMDELIKIAESDTEDCVDIPRIHTFNILRIIFLETRLSNISTEFIEKGFILSINGFKSNTWAIRNSSMMLFNALLTRALGSRKYKQDYVPTTKTISTKTFFNRYSKLKEYLLQQLKNDISQFNNYNNDIIYIGLNPVLTLISYFEVAIDYSNTRWTGMDEFIPLLDHCCRSNIWKVREISAKAIPAIISPSMRIATIIDIIECCDTSIQNTLHGNLLKVKYLIQSWINHLNSKNMYHVKELKEFYTNVANVFIKKFNNIIYNNPCAITKNLVLEIIYIYFIRHDWIKENVNTKFEELALKEETVTLCFMTIEFCINLFESEEYNQKTIGRDLFLKQASIILLYGLENFSQRIRKDIKYETIIIKLLDNTSHDVKLAILDYLEHTTKTMFISPIVILKTFKIIFQGNSMALKKNAALSLFNLLNISSFSSLNMHDLKTMATEIIFLLEDPYNMHIKDVILLVVSVLLYKLWYIEPKDMYWEQFNIWVRYLDLNSNEDKDLIKRMSVIQSLKCFSGHLILNNVSSYFHRQQESIIPLYFILLKLLKDDDQKIRELASETFSRIISAKTIFSPVYSSELLLNQLSIIYKSSPLFKEKLLDLLVDSENINKFQSMLSYTQNNDLFIHEKKNLWKDNIGDDYKIIKTLALLDDDDGYIINKLISWANSFSKILLQIIIKKGYDGHLGWTSNGDIYSIISKFIYIVQYLELTSNKENMLYLELRNRIEKIIIKANDNNVHKYLFNLKTYLK</sequence>
<dbReference type="Proteomes" id="UP000768646">
    <property type="component" value="Unassembled WGS sequence"/>
</dbReference>
<name>A0ACB7CF82_9ASCO</name>
<evidence type="ECO:0000313" key="1">
    <source>
        <dbReference type="EMBL" id="KAG4306045.1"/>
    </source>
</evidence>
<protein>
    <submittedName>
        <fullName evidence="1">Uncharacterized protein</fullName>
    </submittedName>
</protein>
<accession>A0ACB7CF82</accession>
<keyword evidence="2" id="KW-1185">Reference proteome</keyword>
<evidence type="ECO:0000313" key="2">
    <source>
        <dbReference type="Proteomes" id="UP000768646"/>
    </source>
</evidence>
<proteinExistence type="predicted"/>
<comment type="caution">
    <text evidence="1">The sequence shown here is derived from an EMBL/GenBank/DDBJ whole genome shotgun (WGS) entry which is preliminary data.</text>
</comment>
<dbReference type="EMBL" id="JABTEG010000001">
    <property type="protein sequence ID" value="KAG4306045.1"/>
    <property type="molecule type" value="Genomic_DNA"/>
</dbReference>
<reference evidence="1 2" key="1">
    <citation type="journal article" date="2021" name="Commun. Biol.">
        <title>Genomic insights into the host specific adaptation of the Pneumocystis genus.</title>
        <authorList>
            <person name="Cisse O.H."/>
            <person name="Ma L."/>
            <person name="Dekker J.P."/>
            <person name="Khil P.P."/>
            <person name="Youn J.-H."/>
            <person name="Brenchley J.M."/>
            <person name="Blair R."/>
            <person name="Pahar B."/>
            <person name="Chabe M."/>
            <person name="Van Rompay K.K.A."/>
            <person name="Keesler R."/>
            <person name="Sukura A."/>
            <person name="Hirsch V."/>
            <person name="Kutty G."/>
            <person name="Liu Y."/>
            <person name="Peng L."/>
            <person name="Chen J."/>
            <person name="Song J."/>
            <person name="Weissenbacher-Lang C."/>
            <person name="Xu J."/>
            <person name="Upham N.S."/>
            <person name="Stajich J.E."/>
            <person name="Cuomo C.A."/>
            <person name="Cushion M.T."/>
            <person name="Kovacs J.A."/>
        </authorList>
    </citation>
    <scope>NUCLEOTIDE SEQUENCE [LARGE SCALE GENOMIC DNA]</scope>
    <source>
        <strain evidence="1 2">RABM</strain>
    </source>
</reference>
<gene>
    <name evidence="1" type="ORF">PORY_000033</name>
</gene>